<dbReference type="Proteomes" id="UP000234639">
    <property type="component" value="Unassembled WGS sequence"/>
</dbReference>
<keyword evidence="4 6" id="KW-1133">Transmembrane helix</keyword>
<keyword evidence="2" id="KW-1003">Cell membrane</keyword>
<evidence type="ECO:0000256" key="2">
    <source>
        <dbReference type="ARBA" id="ARBA00022475"/>
    </source>
</evidence>
<evidence type="ECO:0000256" key="3">
    <source>
        <dbReference type="ARBA" id="ARBA00022692"/>
    </source>
</evidence>
<proteinExistence type="predicted"/>
<keyword evidence="3 6" id="KW-0812">Transmembrane</keyword>
<evidence type="ECO:0000256" key="6">
    <source>
        <dbReference type="SAM" id="Phobius"/>
    </source>
</evidence>
<evidence type="ECO:0000256" key="4">
    <source>
        <dbReference type="ARBA" id="ARBA00022989"/>
    </source>
</evidence>
<feature type="transmembrane region" description="Helical" evidence="6">
    <location>
        <begin position="84"/>
        <end position="102"/>
    </location>
</feature>
<accession>A0A2I1NCK9</accession>
<comment type="subcellular location">
    <subcellularLocation>
        <location evidence="1">Cell membrane</location>
        <topology evidence="1">Multi-pass membrane protein</topology>
    </subcellularLocation>
</comment>
<dbReference type="PANTHER" id="PTHR30213:SF0">
    <property type="entry name" value="UPF0761 MEMBRANE PROTEIN YIHY"/>
    <property type="match status" value="1"/>
</dbReference>
<sequence length="271" mass="31899">MIKKIKDFYNKFYDRDLVHFAASLSFYTMLSIIPLLLLSFTIFTQLPSFEEYLDRIKSFIFESLLPSHQEIISQYLEQFLSNSLNLGIIGFVAIVFSTTAFFDNYKYVVKKLTTSSASGFWQDFSKYWTLITLAPLGLGLSFYLTAKFQILLNQTELTKWINLAIFLPYIIIWVIFAIVYKISINKQTSNKFILFSSFITSLAWNGSKFAFIKYTFYNKTYTSIYGSFSILLFFLLWIYISWIIFLYGFKIYTLLDEKNGNDTKNREQNSY</sequence>
<dbReference type="RefSeq" id="WP_101636565.1">
    <property type="nucleotide sequence ID" value="NZ_PKHU01000001.1"/>
</dbReference>
<dbReference type="InterPro" id="IPR017039">
    <property type="entry name" value="Virul_fac_BrkB"/>
</dbReference>
<comment type="caution">
    <text evidence="7">The sequence shown here is derived from an EMBL/GenBank/DDBJ whole genome shotgun (WGS) entry which is preliminary data.</text>
</comment>
<feature type="transmembrane region" description="Helical" evidence="6">
    <location>
        <begin position="224"/>
        <end position="249"/>
    </location>
</feature>
<evidence type="ECO:0000256" key="1">
    <source>
        <dbReference type="ARBA" id="ARBA00004651"/>
    </source>
</evidence>
<feature type="transmembrane region" description="Helical" evidence="6">
    <location>
        <begin position="192"/>
        <end position="212"/>
    </location>
</feature>
<dbReference type="AlphaFoldDB" id="A0A2I1NCK9"/>
<feature type="transmembrane region" description="Helical" evidence="6">
    <location>
        <begin position="160"/>
        <end position="180"/>
    </location>
</feature>
<feature type="transmembrane region" description="Helical" evidence="6">
    <location>
        <begin position="127"/>
        <end position="148"/>
    </location>
</feature>
<name>A0A2I1NCK9_9BACT</name>
<dbReference type="PANTHER" id="PTHR30213">
    <property type="entry name" value="INNER MEMBRANE PROTEIN YHJD"/>
    <property type="match status" value="1"/>
</dbReference>
<feature type="transmembrane region" description="Helical" evidence="6">
    <location>
        <begin position="20"/>
        <end position="43"/>
    </location>
</feature>
<keyword evidence="5 6" id="KW-0472">Membrane</keyword>
<gene>
    <name evidence="7" type="ORF">CYJ41_01200</name>
</gene>
<dbReference type="NCBIfam" id="TIGR00765">
    <property type="entry name" value="yihY_not_rbn"/>
    <property type="match status" value="1"/>
</dbReference>
<protein>
    <submittedName>
        <fullName evidence="7">Uncharacterized protein</fullName>
    </submittedName>
</protein>
<dbReference type="PIRSF" id="PIRSF035875">
    <property type="entry name" value="RNase_BN"/>
    <property type="match status" value="1"/>
</dbReference>
<evidence type="ECO:0000313" key="8">
    <source>
        <dbReference type="Proteomes" id="UP000234639"/>
    </source>
</evidence>
<organism evidence="7 8">
    <name type="scientific">Campylobacter ureolyticus</name>
    <dbReference type="NCBI Taxonomy" id="827"/>
    <lineage>
        <taxon>Bacteria</taxon>
        <taxon>Pseudomonadati</taxon>
        <taxon>Campylobacterota</taxon>
        <taxon>Epsilonproteobacteria</taxon>
        <taxon>Campylobacterales</taxon>
        <taxon>Campylobacteraceae</taxon>
        <taxon>Campylobacter</taxon>
    </lineage>
</organism>
<evidence type="ECO:0000256" key="5">
    <source>
        <dbReference type="ARBA" id="ARBA00023136"/>
    </source>
</evidence>
<evidence type="ECO:0000313" key="7">
    <source>
        <dbReference type="EMBL" id="PKZ30086.1"/>
    </source>
</evidence>
<dbReference type="GO" id="GO:0005886">
    <property type="term" value="C:plasma membrane"/>
    <property type="evidence" value="ECO:0007669"/>
    <property type="project" value="UniProtKB-SubCell"/>
</dbReference>
<dbReference type="Pfam" id="PF03631">
    <property type="entry name" value="Virul_fac_BrkB"/>
    <property type="match status" value="1"/>
</dbReference>
<reference evidence="7 8" key="1">
    <citation type="submission" date="2017-12" db="EMBL/GenBank/DDBJ databases">
        <title>Phylogenetic diversity of female urinary microbiome.</title>
        <authorList>
            <person name="Thomas-White K."/>
            <person name="Wolfe A.J."/>
        </authorList>
    </citation>
    <scope>NUCLEOTIDE SEQUENCE [LARGE SCALE GENOMIC DNA]</scope>
    <source>
        <strain evidence="7 8">UMB0112</strain>
    </source>
</reference>
<dbReference type="EMBL" id="PKHU01000001">
    <property type="protein sequence ID" value="PKZ30086.1"/>
    <property type="molecule type" value="Genomic_DNA"/>
</dbReference>